<organism evidence="1 2">
    <name type="scientific">Linum tenue</name>
    <dbReference type="NCBI Taxonomy" id="586396"/>
    <lineage>
        <taxon>Eukaryota</taxon>
        <taxon>Viridiplantae</taxon>
        <taxon>Streptophyta</taxon>
        <taxon>Embryophyta</taxon>
        <taxon>Tracheophyta</taxon>
        <taxon>Spermatophyta</taxon>
        <taxon>Magnoliopsida</taxon>
        <taxon>eudicotyledons</taxon>
        <taxon>Gunneridae</taxon>
        <taxon>Pentapetalae</taxon>
        <taxon>rosids</taxon>
        <taxon>fabids</taxon>
        <taxon>Malpighiales</taxon>
        <taxon>Linaceae</taxon>
        <taxon>Linum</taxon>
    </lineage>
</organism>
<gene>
    <name evidence="1" type="ORF">LITE_LOCUS22642</name>
</gene>
<evidence type="ECO:0000313" key="1">
    <source>
        <dbReference type="EMBL" id="CAI0430523.1"/>
    </source>
</evidence>
<keyword evidence="2" id="KW-1185">Reference proteome</keyword>
<name>A0AAV0L7X1_9ROSI</name>
<accession>A0AAV0L7X1</accession>
<protein>
    <submittedName>
        <fullName evidence="1">Uncharacterized protein</fullName>
    </submittedName>
</protein>
<dbReference type="EMBL" id="CAMGYJ010000006">
    <property type="protein sequence ID" value="CAI0430523.1"/>
    <property type="molecule type" value="Genomic_DNA"/>
</dbReference>
<sequence>MGYHDGYMRWYRHFTLRWVSKQGAVWGAVVDGLEHAKHTVESAP</sequence>
<feature type="non-terminal residue" evidence="1">
    <location>
        <position position="44"/>
    </location>
</feature>
<reference evidence="1" key="1">
    <citation type="submission" date="2022-08" db="EMBL/GenBank/DDBJ databases">
        <authorList>
            <person name="Gutierrez-Valencia J."/>
        </authorList>
    </citation>
    <scope>NUCLEOTIDE SEQUENCE</scope>
</reference>
<evidence type="ECO:0000313" key="2">
    <source>
        <dbReference type="Proteomes" id="UP001154282"/>
    </source>
</evidence>
<dbReference type="Proteomes" id="UP001154282">
    <property type="component" value="Unassembled WGS sequence"/>
</dbReference>
<comment type="caution">
    <text evidence="1">The sequence shown here is derived from an EMBL/GenBank/DDBJ whole genome shotgun (WGS) entry which is preliminary data.</text>
</comment>
<dbReference type="AlphaFoldDB" id="A0AAV0L7X1"/>
<proteinExistence type="predicted"/>